<dbReference type="EMBL" id="VSRR010005424">
    <property type="protein sequence ID" value="MPC42404.1"/>
    <property type="molecule type" value="Genomic_DNA"/>
</dbReference>
<proteinExistence type="predicted"/>
<gene>
    <name evidence="1" type="ORF">E2C01_036025</name>
</gene>
<protein>
    <submittedName>
        <fullName evidence="1">Uncharacterized protein</fullName>
    </submittedName>
</protein>
<organism evidence="1 2">
    <name type="scientific">Portunus trituberculatus</name>
    <name type="common">Swimming crab</name>
    <name type="synonym">Neptunus trituberculatus</name>
    <dbReference type="NCBI Taxonomy" id="210409"/>
    <lineage>
        <taxon>Eukaryota</taxon>
        <taxon>Metazoa</taxon>
        <taxon>Ecdysozoa</taxon>
        <taxon>Arthropoda</taxon>
        <taxon>Crustacea</taxon>
        <taxon>Multicrustacea</taxon>
        <taxon>Malacostraca</taxon>
        <taxon>Eumalacostraca</taxon>
        <taxon>Eucarida</taxon>
        <taxon>Decapoda</taxon>
        <taxon>Pleocyemata</taxon>
        <taxon>Brachyura</taxon>
        <taxon>Eubrachyura</taxon>
        <taxon>Portunoidea</taxon>
        <taxon>Portunidae</taxon>
        <taxon>Portuninae</taxon>
        <taxon>Portunus</taxon>
    </lineage>
</organism>
<accession>A0A5B7FD25</accession>
<evidence type="ECO:0000313" key="2">
    <source>
        <dbReference type="Proteomes" id="UP000324222"/>
    </source>
</evidence>
<comment type="caution">
    <text evidence="1">The sequence shown here is derived from an EMBL/GenBank/DDBJ whole genome shotgun (WGS) entry which is preliminary data.</text>
</comment>
<evidence type="ECO:0000313" key="1">
    <source>
        <dbReference type="EMBL" id="MPC42404.1"/>
    </source>
</evidence>
<dbReference type="AlphaFoldDB" id="A0A5B7FD25"/>
<dbReference type="Proteomes" id="UP000324222">
    <property type="component" value="Unassembled WGS sequence"/>
</dbReference>
<name>A0A5B7FD25_PORTR</name>
<sequence>MPQLPYKYHSLSARLGGVVVEEGELVGEALVSVRVQVCVVVHKDVIGGGGDGALGNPLTHQEKVVPVEDRVVVLGDNVVTHSAWRGVDRAASGGTLSKQARVDPLAHHHKAEARVEIERSEALLWDEMGGKELLKLDKSERQLRGWHKTQNTFGSRFLTLSGICTDQASPPSLQLIWIATRVTMASRRPLCCRLLASTI</sequence>
<reference evidence="1 2" key="1">
    <citation type="submission" date="2019-05" db="EMBL/GenBank/DDBJ databases">
        <title>Another draft genome of Portunus trituberculatus and its Hox gene families provides insights of decapod evolution.</title>
        <authorList>
            <person name="Jeong J.-H."/>
            <person name="Song I."/>
            <person name="Kim S."/>
            <person name="Choi T."/>
            <person name="Kim D."/>
            <person name="Ryu S."/>
            <person name="Kim W."/>
        </authorList>
    </citation>
    <scope>NUCLEOTIDE SEQUENCE [LARGE SCALE GENOMIC DNA]</scope>
    <source>
        <tissue evidence="1">Muscle</tissue>
    </source>
</reference>
<keyword evidence="2" id="KW-1185">Reference proteome</keyword>